<organism evidence="9 10">
    <name type="scientific">Streptomyces fragilis</name>
    <dbReference type="NCBI Taxonomy" id="67301"/>
    <lineage>
        <taxon>Bacteria</taxon>
        <taxon>Bacillati</taxon>
        <taxon>Actinomycetota</taxon>
        <taxon>Actinomycetes</taxon>
        <taxon>Kitasatosporales</taxon>
        <taxon>Streptomycetaceae</taxon>
        <taxon>Streptomyces</taxon>
    </lineage>
</organism>
<feature type="compositionally biased region" description="Gly residues" evidence="6">
    <location>
        <begin position="443"/>
        <end position="456"/>
    </location>
</feature>
<sequence length="486" mass="49839">MTDHHHSPAAASPDAERRSGASATDAGPPEQEPRPLRRDRRHKMLGGVCAGLGRQCDMDPVIFRITLAVLSATGGIGLAFYGFAWLLVPYEDEEENEIRRLLTGRVDGPALASVLFALVGCGVFLSMLGNGGVLTFGAVLSLLLAGAGYWSRRRTAPGPDPLAAQAAADAPPEAQAPPVAASLPSWWREPIVKDGTYVGGTGYLWGPGDLGNASDRDLAAAFAVSRSAAATAVTEDGTARAKEGPGRGRGTLRPRSLGGITFLLAVVAGSLTAGLSWSGVPPVTALQQGLACALLVFGTGTVVSSFLGRTGAGTFFWSLVTAGLLTVTAALPPNADADWIRVEWQPRTAAEAREGYQLGAGLARLDLTDVPVKDGRTVPVRVELGAGRLEVVVPDDVTVRARVEVGVGDIRSPAAAGKDTGLGGGLLEEYTLPAVSGAEPSGTGIGKGTDQGGNGNGNRRSDGEAGTLDLWLEVGAGSAEVTRVAS</sequence>
<feature type="transmembrane region" description="Helical" evidence="7">
    <location>
        <begin position="314"/>
        <end position="331"/>
    </location>
</feature>
<evidence type="ECO:0000256" key="7">
    <source>
        <dbReference type="SAM" id="Phobius"/>
    </source>
</evidence>
<dbReference type="InterPro" id="IPR052027">
    <property type="entry name" value="PspC"/>
</dbReference>
<name>A0ABV2YN41_9ACTN</name>
<dbReference type="PANTHER" id="PTHR33885">
    <property type="entry name" value="PHAGE SHOCK PROTEIN C"/>
    <property type="match status" value="1"/>
</dbReference>
<protein>
    <submittedName>
        <fullName evidence="9">PspC domain-containing protein</fullName>
    </submittedName>
</protein>
<keyword evidence="3 7" id="KW-0812">Transmembrane</keyword>
<keyword evidence="2" id="KW-1003">Cell membrane</keyword>
<feature type="region of interest" description="Disordered" evidence="6">
    <location>
        <begin position="437"/>
        <end position="466"/>
    </location>
</feature>
<feature type="transmembrane region" description="Helical" evidence="7">
    <location>
        <begin position="61"/>
        <end position="88"/>
    </location>
</feature>
<evidence type="ECO:0000256" key="3">
    <source>
        <dbReference type="ARBA" id="ARBA00022692"/>
    </source>
</evidence>
<dbReference type="PANTHER" id="PTHR33885:SF3">
    <property type="entry name" value="PHAGE SHOCK PROTEIN C"/>
    <property type="match status" value="1"/>
</dbReference>
<keyword evidence="4 7" id="KW-1133">Transmembrane helix</keyword>
<feature type="transmembrane region" description="Helical" evidence="7">
    <location>
        <begin position="285"/>
        <end position="307"/>
    </location>
</feature>
<dbReference type="EMBL" id="JBEZUR010000049">
    <property type="protein sequence ID" value="MEU3557155.1"/>
    <property type="molecule type" value="Genomic_DNA"/>
</dbReference>
<dbReference type="Proteomes" id="UP001550850">
    <property type="component" value="Unassembled WGS sequence"/>
</dbReference>
<gene>
    <name evidence="9" type="ORF">AB0E65_23495</name>
</gene>
<feature type="transmembrane region" description="Helical" evidence="7">
    <location>
        <begin position="133"/>
        <end position="150"/>
    </location>
</feature>
<dbReference type="InterPro" id="IPR007168">
    <property type="entry name" value="Phageshock_PspC_N"/>
</dbReference>
<dbReference type="RefSeq" id="WP_108954752.1">
    <property type="nucleotide sequence ID" value="NZ_BEVZ01000004.1"/>
</dbReference>
<dbReference type="Pfam" id="PF04024">
    <property type="entry name" value="PspC"/>
    <property type="match status" value="1"/>
</dbReference>
<evidence type="ECO:0000256" key="6">
    <source>
        <dbReference type="SAM" id="MobiDB-lite"/>
    </source>
</evidence>
<keyword evidence="10" id="KW-1185">Reference proteome</keyword>
<evidence type="ECO:0000256" key="5">
    <source>
        <dbReference type="ARBA" id="ARBA00023136"/>
    </source>
</evidence>
<evidence type="ECO:0000256" key="1">
    <source>
        <dbReference type="ARBA" id="ARBA00004162"/>
    </source>
</evidence>
<evidence type="ECO:0000313" key="10">
    <source>
        <dbReference type="Proteomes" id="UP001550850"/>
    </source>
</evidence>
<comment type="subcellular location">
    <subcellularLocation>
        <location evidence="1">Cell membrane</location>
        <topology evidence="1">Single-pass membrane protein</topology>
    </subcellularLocation>
</comment>
<reference evidence="9 10" key="1">
    <citation type="submission" date="2024-06" db="EMBL/GenBank/DDBJ databases">
        <title>The Natural Products Discovery Center: Release of the First 8490 Sequenced Strains for Exploring Actinobacteria Biosynthetic Diversity.</title>
        <authorList>
            <person name="Kalkreuter E."/>
            <person name="Kautsar S.A."/>
            <person name="Yang D."/>
            <person name="Bader C.D."/>
            <person name="Teijaro C.N."/>
            <person name="Fluegel L."/>
            <person name="Davis C.M."/>
            <person name="Simpson J.R."/>
            <person name="Lauterbach L."/>
            <person name="Steele A.D."/>
            <person name="Gui C."/>
            <person name="Meng S."/>
            <person name="Li G."/>
            <person name="Viehrig K."/>
            <person name="Ye F."/>
            <person name="Su P."/>
            <person name="Kiefer A.F."/>
            <person name="Nichols A."/>
            <person name="Cepeda A.J."/>
            <person name="Yan W."/>
            <person name="Fan B."/>
            <person name="Jiang Y."/>
            <person name="Adhikari A."/>
            <person name="Zheng C.-J."/>
            <person name="Schuster L."/>
            <person name="Cowan T.M."/>
            <person name="Smanski M.J."/>
            <person name="Chevrette M.G."/>
            <person name="De Carvalho L.P.S."/>
            <person name="Shen B."/>
        </authorList>
    </citation>
    <scope>NUCLEOTIDE SEQUENCE [LARGE SCALE GENOMIC DNA]</scope>
    <source>
        <strain evidence="9 10">NPDC038104</strain>
    </source>
</reference>
<feature type="region of interest" description="Disordered" evidence="6">
    <location>
        <begin position="1"/>
        <end position="40"/>
    </location>
</feature>
<evidence type="ECO:0000259" key="8">
    <source>
        <dbReference type="Pfam" id="PF04024"/>
    </source>
</evidence>
<evidence type="ECO:0000256" key="4">
    <source>
        <dbReference type="ARBA" id="ARBA00022989"/>
    </source>
</evidence>
<evidence type="ECO:0000256" key="2">
    <source>
        <dbReference type="ARBA" id="ARBA00022475"/>
    </source>
</evidence>
<keyword evidence="5 7" id="KW-0472">Membrane</keyword>
<comment type="caution">
    <text evidence="9">The sequence shown here is derived from an EMBL/GenBank/DDBJ whole genome shotgun (WGS) entry which is preliminary data.</text>
</comment>
<evidence type="ECO:0000313" key="9">
    <source>
        <dbReference type="EMBL" id="MEU3557155.1"/>
    </source>
</evidence>
<feature type="domain" description="Phage shock protein PspC N-terminal" evidence="8">
    <location>
        <begin position="34"/>
        <end position="91"/>
    </location>
</feature>
<accession>A0ABV2YN41</accession>
<proteinExistence type="predicted"/>
<feature type="transmembrane region" description="Helical" evidence="7">
    <location>
        <begin position="257"/>
        <end position="279"/>
    </location>
</feature>